<dbReference type="InterPro" id="IPR001207">
    <property type="entry name" value="Transposase_mutator"/>
</dbReference>
<accession>A0A3D9UMZ8</accession>
<evidence type="ECO:0000256" key="7">
    <source>
        <dbReference type="SAM" id="MobiDB-lite"/>
    </source>
</evidence>
<evidence type="ECO:0000256" key="1">
    <source>
        <dbReference type="ARBA" id="ARBA00002190"/>
    </source>
</evidence>
<dbReference type="GO" id="GO:0004803">
    <property type="term" value="F:transposase activity"/>
    <property type="evidence" value="ECO:0007669"/>
    <property type="project" value="UniProtKB-UniRule"/>
</dbReference>
<evidence type="ECO:0000256" key="6">
    <source>
        <dbReference type="RuleBase" id="RU365089"/>
    </source>
</evidence>
<organism evidence="8 9">
    <name type="scientific">Xenorhabdus cabanillasii</name>
    <dbReference type="NCBI Taxonomy" id="351673"/>
    <lineage>
        <taxon>Bacteria</taxon>
        <taxon>Pseudomonadati</taxon>
        <taxon>Pseudomonadota</taxon>
        <taxon>Gammaproteobacteria</taxon>
        <taxon>Enterobacterales</taxon>
        <taxon>Morganellaceae</taxon>
        <taxon>Xenorhabdus</taxon>
    </lineage>
</organism>
<evidence type="ECO:0000313" key="8">
    <source>
        <dbReference type="EMBL" id="REF26091.1"/>
    </source>
</evidence>
<dbReference type="AlphaFoldDB" id="A0A3D9UMZ8"/>
<dbReference type="Proteomes" id="UP000256294">
    <property type="component" value="Unassembled WGS sequence"/>
</dbReference>
<dbReference type="GO" id="GO:0006313">
    <property type="term" value="P:DNA transposition"/>
    <property type="evidence" value="ECO:0007669"/>
    <property type="project" value="UniProtKB-UniRule"/>
</dbReference>
<evidence type="ECO:0000256" key="5">
    <source>
        <dbReference type="ARBA" id="ARBA00023172"/>
    </source>
</evidence>
<sequence>MDEKKLQALATKLAKNLKTPEDLSQLSRFLKKMTVETALKAELAAHLGHEKHQPKSDSNTRNGYSPKTLLTEDGDLDLQIPRDRESKPCLRFCVIAIFILIKRDRSNGHRIQS</sequence>
<keyword evidence="9" id="KW-1185">Reference proteome</keyword>
<dbReference type="PANTHER" id="PTHR33217">
    <property type="entry name" value="TRANSPOSASE FOR INSERTION SEQUENCE ELEMENT IS1081"/>
    <property type="match status" value="1"/>
</dbReference>
<evidence type="ECO:0000313" key="9">
    <source>
        <dbReference type="Proteomes" id="UP000256294"/>
    </source>
</evidence>
<protein>
    <recommendedName>
        <fullName evidence="6">Mutator family transposase</fullName>
    </recommendedName>
</protein>
<dbReference type="EMBL" id="QTUB01000001">
    <property type="protein sequence ID" value="REF26091.1"/>
    <property type="molecule type" value="Genomic_DNA"/>
</dbReference>
<keyword evidence="5 6" id="KW-0233">DNA recombination</keyword>
<keyword evidence="3 6" id="KW-0815">Transposition</keyword>
<evidence type="ECO:0000256" key="2">
    <source>
        <dbReference type="ARBA" id="ARBA00010961"/>
    </source>
</evidence>
<comment type="similarity">
    <text evidence="2 6">Belongs to the transposase mutator family.</text>
</comment>
<name>A0A3D9UMZ8_9GAMM</name>
<feature type="compositionally biased region" description="Polar residues" evidence="7">
    <location>
        <begin position="56"/>
        <end position="65"/>
    </location>
</feature>
<gene>
    <name evidence="8" type="ORF">BDD26_0676</name>
</gene>
<keyword evidence="6" id="KW-0814">Transposable element</keyword>
<proteinExistence type="inferred from homology"/>
<evidence type="ECO:0000256" key="4">
    <source>
        <dbReference type="ARBA" id="ARBA00023125"/>
    </source>
</evidence>
<dbReference type="PANTHER" id="PTHR33217:SF5">
    <property type="entry name" value="MUTATOR FAMILY TRANSPOSASE"/>
    <property type="match status" value="1"/>
</dbReference>
<comment type="caution">
    <text evidence="8">The sequence shown here is derived from an EMBL/GenBank/DDBJ whole genome shotgun (WGS) entry which is preliminary data.</text>
</comment>
<feature type="region of interest" description="Disordered" evidence="7">
    <location>
        <begin position="45"/>
        <end position="68"/>
    </location>
</feature>
<evidence type="ECO:0000256" key="3">
    <source>
        <dbReference type="ARBA" id="ARBA00022578"/>
    </source>
</evidence>
<reference evidence="8 9" key="1">
    <citation type="submission" date="2018-08" db="EMBL/GenBank/DDBJ databases">
        <title>Genomic Encyclopedia of Archaeal and Bacterial Type Strains, Phase II (KMG-II): from individual species to whole genera.</title>
        <authorList>
            <person name="Goeker M."/>
        </authorList>
    </citation>
    <scope>NUCLEOTIDE SEQUENCE [LARGE SCALE GENOMIC DNA]</scope>
    <source>
        <strain evidence="8 9">DSM 17905</strain>
    </source>
</reference>
<dbReference type="GO" id="GO:0003677">
    <property type="term" value="F:DNA binding"/>
    <property type="evidence" value="ECO:0007669"/>
    <property type="project" value="UniProtKB-UniRule"/>
</dbReference>
<dbReference type="Pfam" id="PF00872">
    <property type="entry name" value="Transposase_mut"/>
    <property type="match status" value="1"/>
</dbReference>
<comment type="function">
    <text evidence="1 6">Required for the transposition of the insertion element.</text>
</comment>
<keyword evidence="4 6" id="KW-0238">DNA-binding</keyword>